<evidence type="ECO:0000256" key="6">
    <source>
        <dbReference type="PROSITE-ProRule" id="PRU00354"/>
    </source>
</evidence>
<evidence type="ECO:0000313" key="9">
    <source>
        <dbReference type="Proteomes" id="UP000824469"/>
    </source>
</evidence>
<evidence type="ECO:0000256" key="2">
    <source>
        <dbReference type="ARBA" id="ARBA00022679"/>
    </source>
</evidence>
<dbReference type="Pfam" id="PF17284">
    <property type="entry name" value="Spermine_synt_N"/>
    <property type="match status" value="1"/>
</dbReference>
<dbReference type="InterPro" id="IPR029063">
    <property type="entry name" value="SAM-dependent_MTases_sf"/>
</dbReference>
<dbReference type="GO" id="GO:0010487">
    <property type="term" value="F:thermospermine synthase activity"/>
    <property type="evidence" value="ECO:0007669"/>
    <property type="project" value="UniProtKB-EC"/>
</dbReference>
<keyword evidence="3 6" id="KW-0620">Polyamine biosynthesis</keyword>
<comment type="catalytic activity">
    <reaction evidence="4">
        <text>S-adenosyl 3-(methylsulfanyl)propylamine + spermidine = thermospermine + S-methyl-5'-thioadenosine + H(+)</text>
        <dbReference type="Rhea" id="RHEA:30515"/>
        <dbReference type="ChEBI" id="CHEBI:15378"/>
        <dbReference type="ChEBI" id="CHEBI:17509"/>
        <dbReference type="ChEBI" id="CHEBI:57443"/>
        <dbReference type="ChEBI" id="CHEBI:57834"/>
        <dbReference type="ChEBI" id="CHEBI:59903"/>
        <dbReference type="EC" id="2.5.1.79"/>
    </reaction>
</comment>
<dbReference type="PROSITE" id="PS51006">
    <property type="entry name" value="PABS_2"/>
    <property type="match status" value="1"/>
</dbReference>
<dbReference type="PANTHER" id="PTHR43317">
    <property type="entry name" value="THERMOSPERMINE SYNTHASE ACAULIS5"/>
    <property type="match status" value="1"/>
</dbReference>
<dbReference type="PANTHER" id="PTHR43317:SF1">
    <property type="entry name" value="THERMOSPERMINE SYNTHASE ACAULIS5"/>
    <property type="match status" value="1"/>
</dbReference>
<organism evidence="8 9">
    <name type="scientific">Taxus chinensis</name>
    <name type="common">Chinese yew</name>
    <name type="synonym">Taxus wallichiana var. chinensis</name>
    <dbReference type="NCBI Taxonomy" id="29808"/>
    <lineage>
        <taxon>Eukaryota</taxon>
        <taxon>Viridiplantae</taxon>
        <taxon>Streptophyta</taxon>
        <taxon>Embryophyta</taxon>
        <taxon>Tracheophyta</taxon>
        <taxon>Spermatophyta</taxon>
        <taxon>Pinopsida</taxon>
        <taxon>Pinidae</taxon>
        <taxon>Conifers II</taxon>
        <taxon>Cupressales</taxon>
        <taxon>Taxaceae</taxon>
        <taxon>Taxus</taxon>
    </lineage>
</organism>
<keyword evidence="2 6" id="KW-0808">Transferase</keyword>
<dbReference type="Pfam" id="PF01564">
    <property type="entry name" value="Spermine_synth"/>
    <property type="match status" value="1"/>
</dbReference>
<dbReference type="InterPro" id="IPR030374">
    <property type="entry name" value="PABS"/>
</dbReference>
<accession>A0AA38FJR9</accession>
<feature type="non-terminal residue" evidence="8">
    <location>
        <position position="271"/>
    </location>
</feature>
<dbReference type="OMA" id="NIVNDHD"/>
<feature type="active site" description="Proton acceptor" evidence="6">
    <location>
        <position position="212"/>
    </location>
</feature>
<evidence type="ECO:0000313" key="8">
    <source>
        <dbReference type="EMBL" id="KAH9305229.1"/>
    </source>
</evidence>
<feature type="non-terminal residue" evidence="8">
    <location>
        <position position="1"/>
    </location>
</feature>
<dbReference type="NCBIfam" id="NF037959">
    <property type="entry name" value="MFS_SpdSyn"/>
    <property type="match status" value="1"/>
</dbReference>
<dbReference type="InterPro" id="IPR001045">
    <property type="entry name" value="Spermi_synthase"/>
</dbReference>
<evidence type="ECO:0000256" key="5">
    <source>
        <dbReference type="ARBA" id="ARBA00049721"/>
    </source>
</evidence>
<dbReference type="EMBL" id="JAHRHJ020000008">
    <property type="protein sequence ID" value="KAH9305229.1"/>
    <property type="molecule type" value="Genomic_DNA"/>
</dbReference>
<feature type="domain" description="PABS" evidence="7">
    <location>
        <begin position="58"/>
        <end position="271"/>
    </location>
</feature>
<dbReference type="SUPFAM" id="SSF53335">
    <property type="entry name" value="S-adenosyl-L-methionine-dependent methyltransferases"/>
    <property type="match status" value="1"/>
</dbReference>
<dbReference type="CDD" id="cd02440">
    <property type="entry name" value="AdoMet_MTases"/>
    <property type="match status" value="1"/>
</dbReference>
<gene>
    <name evidence="8" type="ORF">KI387_009633</name>
</gene>
<dbReference type="Proteomes" id="UP000824469">
    <property type="component" value="Unassembled WGS sequence"/>
</dbReference>
<dbReference type="EC" id="2.5.1.79" evidence="5"/>
<proteinExistence type="inferred from homology"/>
<dbReference type="InterPro" id="IPR035246">
    <property type="entry name" value="Spermidine_synt_N"/>
</dbReference>
<evidence type="ECO:0000256" key="3">
    <source>
        <dbReference type="ARBA" id="ARBA00023115"/>
    </source>
</evidence>
<evidence type="ECO:0000256" key="1">
    <source>
        <dbReference type="ARBA" id="ARBA00007867"/>
    </source>
</evidence>
<reference evidence="8 9" key="1">
    <citation type="journal article" date="2021" name="Nat. Plants">
        <title>The Taxus genome provides insights into paclitaxel biosynthesis.</title>
        <authorList>
            <person name="Xiong X."/>
            <person name="Gou J."/>
            <person name="Liao Q."/>
            <person name="Li Y."/>
            <person name="Zhou Q."/>
            <person name="Bi G."/>
            <person name="Li C."/>
            <person name="Du R."/>
            <person name="Wang X."/>
            <person name="Sun T."/>
            <person name="Guo L."/>
            <person name="Liang H."/>
            <person name="Lu P."/>
            <person name="Wu Y."/>
            <person name="Zhang Z."/>
            <person name="Ro D.K."/>
            <person name="Shang Y."/>
            <person name="Huang S."/>
            <person name="Yan J."/>
        </authorList>
    </citation>
    <scope>NUCLEOTIDE SEQUENCE [LARGE SCALE GENOMIC DNA]</scope>
    <source>
        <strain evidence="8">Ta-2019</strain>
    </source>
</reference>
<evidence type="ECO:0000256" key="4">
    <source>
        <dbReference type="ARBA" id="ARBA00048874"/>
    </source>
</evidence>
<dbReference type="HAMAP" id="MF_00198">
    <property type="entry name" value="Spermidine_synth"/>
    <property type="match status" value="1"/>
</dbReference>
<name>A0AA38FJR9_TAXCH</name>
<dbReference type="AlphaFoldDB" id="A0AA38FJR9"/>
<dbReference type="Gene3D" id="3.40.50.150">
    <property type="entry name" value="Vaccinia Virus protein VP39"/>
    <property type="match status" value="1"/>
</dbReference>
<dbReference type="Gene3D" id="2.30.140.10">
    <property type="entry name" value="Spermidine synthase, tetramerisation domain"/>
    <property type="match status" value="1"/>
</dbReference>
<sequence>RAATNGNGNGHCTNGYSNGKGNGHCNGKGSSTALAIRNCSGASRYNMAPSFGDGRRGCFWYEEEIEDDLRWCFALNRILHTGVSDYQDIALIDTRPFGKALVIDGKMQSTEVDEFIYHESLVHPALVYHANPNSAFIMGGGEGSTAREILRHKCINKVVMCDIDKEVVDFCKKYLGVNREAFRNSRLELVINDARAELQSREEDGFDVIIGDLADPVEGGPCYHLYTKSFYDLVIKPKLNHLCYAGGTRWRALTHSSLLLHLQHIKTSIQA</sequence>
<dbReference type="InterPro" id="IPR037163">
    <property type="entry name" value="Spermidine_synt_N_sf"/>
</dbReference>
<keyword evidence="9" id="KW-1185">Reference proteome</keyword>
<dbReference type="GO" id="GO:0006596">
    <property type="term" value="P:polyamine biosynthetic process"/>
    <property type="evidence" value="ECO:0007669"/>
    <property type="project" value="UniProtKB-UniRule"/>
</dbReference>
<dbReference type="FunFam" id="2.30.140.10:FF:000010">
    <property type="entry name" value="Spermine synthase"/>
    <property type="match status" value="1"/>
</dbReference>
<protein>
    <recommendedName>
        <fullName evidence="5">thermospermine synthase</fullName>
        <ecNumber evidence="5">2.5.1.79</ecNumber>
    </recommendedName>
</protein>
<evidence type="ECO:0000259" key="7">
    <source>
        <dbReference type="PROSITE" id="PS51006"/>
    </source>
</evidence>
<comment type="similarity">
    <text evidence="1">Belongs to the spermidine/spermine synthase family.</text>
</comment>
<comment type="caution">
    <text evidence="8">The sequence shown here is derived from an EMBL/GenBank/DDBJ whole genome shotgun (WGS) entry which is preliminary data.</text>
</comment>